<dbReference type="PANTHER" id="PTHR13489">
    <property type="entry name" value="MINI-CHROMOSOME MAINTENANCE COMPLEX-BINDING PROTEIN"/>
    <property type="match status" value="1"/>
</dbReference>
<dbReference type="InParanoid" id="A0A0H2RJ28"/>
<evidence type="ECO:0000256" key="1">
    <source>
        <dbReference type="ARBA" id="ARBA00004123"/>
    </source>
</evidence>
<dbReference type="Pfam" id="PF09739">
    <property type="entry name" value="MCM_bind"/>
    <property type="match status" value="1"/>
</dbReference>
<dbReference type="STRING" id="27342.A0A0H2RJ28"/>
<comment type="subcellular location">
    <subcellularLocation>
        <location evidence="1">Nucleus</location>
    </subcellularLocation>
</comment>
<keyword evidence="2" id="KW-0539">Nucleus</keyword>
<dbReference type="GO" id="GO:0005634">
    <property type="term" value="C:nucleus"/>
    <property type="evidence" value="ECO:0007669"/>
    <property type="project" value="UniProtKB-SubCell"/>
</dbReference>
<sequence>MVSATLIDTISSPADALTNLYDEWRSGSKSVDFADVVSGHFSSILSGDRALSQVPFLSTELIASQANPSRRLVQFPAMVQDTSPSPELYLSRVQGGVRCGGWGLDEGIHSEMDSSTAGSDYSNLRERTVLWAVDIPGIAPWHFVADTPQNTETQNEASGSGEPLMSHKSPFRDASSLVVQVKVYQNSAEHLKPTDLVTFVGLLTSEEKHGGMHDSESSPHEILFPTLHVLFHTHLPKFIVPRNYPLPDFSLSTRDSLINWLADEALQGDRDAAEWILLGCISSVQSRSPPVMPLSITISQFEKDARESVTPLLAHALKQILPLSTFLSLSLERLNSQKFIPESVDEDLHAGFLQLPKGSVLLLSDNEVEEGQLSDKGMRNLVAIQELAKQQTLRYEFPFSNFSFETEVIVIMLTGSRKSAFCETDIIVPLKPTGNSSLYGDHPSLKLPEQPVLNAFRDLICSSRYGKTTVSDKIQADFVAERRQSKSMTSDDLIRRMSVARLLALSHHKQEISDEIWSAAKALDERRMHRCQ</sequence>
<organism evidence="3 4">
    <name type="scientific">Schizopora paradoxa</name>
    <dbReference type="NCBI Taxonomy" id="27342"/>
    <lineage>
        <taxon>Eukaryota</taxon>
        <taxon>Fungi</taxon>
        <taxon>Dikarya</taxon>
        <taxon>Basidiomycota</taxon>
        <taxon>Agaricomycotina</taxon>
        <taxon>Agaricomycetes</taxon>
        <taxon>Hymenochaetales</taxon>
        <taxon>Schizoporaceae</taxon>
        <taxon>Schizopora</taxon>
    </lineage>
</organism>
<reference evidence="3 4" key="1">
    <citation type="submission" date="2015-04" db="EMBL/GenBank/DDBJ databases">
        <title>Complete genome sequence of Schizopora paradoxa KUC8140, a cosmopolitan wood degrader in East Asia.</title>
        <authorList>
            <consortium name="DOE Joint Genome Institute"/>
            <person name="Min B."/>
            <person name="Park H."/>
            <person name="Jang Y."/>
            <person name="Kim J.-J."/>
            <person name="Kim K.H."/>
            <person name="Pangilinan J."/>
            <person name="Lipzen A."/>
            <person name="Riley R."/>
            <person name="Grigoriev I.V."/>
            <person name="Spatafora J.W."/>
            <person name="Choi I.-G."/>
        </authorList>
    </citation>
    <scope>NUCLEOTIDE SEQUENCE [LARGE SCALE GENOMIC DNA]</scope>
    <source>
        <strain evidence="3 4">KUC8140</strain>
    </source>
</reference>
<dbReference type="GO" id="GO:0006261">
    <property type="term" value="P:DNA-templated DNA replication"/>
    <property type="evidence" value="ECO:0007669"/>
    <property type="project" value="TreeGrafter"/>
</dbReference>
<dbReference type="EMBL" id="KQ085987">
    <property type="protein sequence ID" value="KLO11990.1"/>
    <property type="molecule type" value="Genomic_DNA"/>
</dbReference>
<proteinExistence type="predicted"/>
<dbReference type="Proteomes" id="UP000053477">
    <property type="component" value="Unassembled WGS sequence"/>
</dbReference>
<keyword evidence="4" id="KW-1185">Reference proteome</keyword>
<name>A0A0H2RJ28_9AGAM</name>
<dbReference type="OrthoDB" id="329666at2759"/>
<dbReference type="GO" id="GO:0003682">
    <property type="term" value="F:chromatin binding"/>
    <property type="evidence" value="ECO:0007669"/>
    <property type="project" value="TreeGrafter"/>
</dbReference>
<dbReference type="AlphaFoldDB" id="A0A0H2RJ28"/>
<dbReference type="FunCoup" id="A0A0H2RJ28">
    <property type="interactions" value="11"/>
</dbReference>
<protein>
    <recommendedName>
        <fullName evidence="5">Mini-chromosome maintenance complex-binding protein</fullName>
    </recommendedName>
</protein>
<gene>
    <name evidence="3" type="ORF">SCHPADRAFT_830184</name>
</gene>
<dbReference type="InterPro" id="IPR019140">
    <property type="entry name" value="MCM_complex-bd"/>
</dbReference>
<evidence type="ECO:0000256" key="2">
    <source>
        <dbReference type="ARBA" id="ARBA00023242"/>
    </source>
</evidence>
<evidence type="ECO:0000313" key="4">
    <source>
        <dbReference type="Proteomes" id="UP000053477"/>
    </source>
</evidence>
<evidence type="ECO:0000313" key="3">
    <source>
        <dbReference type="EMBL" id="KLO11990.1"/>
    </source>
</evidence>
<evidence type="ECO:0008006" key="5">
    <source>
        <dbReference type="Google" id="ProtNLM"/>
    </source>
</evidence>
<dbReference type="PANTHER" id="PTHR13489:SF0">
    <property type="entry name" value="MINI-CHROMOSOME MAINTENANCE COMPLEX-BINDING PROTEIN"/>
    <property type="match status" value="1"/>
</dbReference>
<accession>A0A0H2RJ28</accession>